<protein>
    <submittedName>
        <fullName evidence="2">RES family NAD+ phosphorylase</fullName>
    </submittedName>
</protein>
<name>A0ABS5EKT4_9PROT</name>
<proteinExistence type="predicted"/>
<accession>A0ABS5EKT4</accession>
<dbReference type="EMBL" id="JAAEDI010000020">
    <property type="protein sequence ID" value="MBR0651629.1"/>
    <property type="molecule type" value="Genomic_DNA"/>
</dbReference>
<evidence type="ECO:0000313" key="3">
    <source>
        <dbReference type="Proteomes" id="UP000698752"/>
    </source>
</evidence>
<reference evidence="3" key="1">
    <citation type="journal article" date="2021" name="Syst. Appl. Microbiol.">
        <title>Roseomonas hellenica sp. nov., isolated from roots of wild-growing Alkanna tinctoria.</title>
        <authorList>
            <person name="Rat A."/>
            <person name="Naranjo H.D."/>
            <person name="Lebbe L."/>
            <person name="Cnockaert M."/>
            <person name="Krigas N."/>
            <person name="Grigoriadou K."/>
            <person name="Maloupa E."/>
            <person name="Willems A."/>
        </authorList>
    </citation>
    <scope>NUCLEOTIDE SEQUENCE [LARGE SCALE GENOMIC DNA]</scope>
    <source>
        <strain evidence="3">LMG 31159</strain>
    </source>
</reference>
<organism evidence="2 3">
    <name type="scientific">Neoroseomonas terrae</name>
    <dbReference type="NCBI Taxonomy" id="424799"/>
    <lineage>
        <taxon>Bacteria</taxon>
        <taxon>Pseudomonadati</taxon>
        <taxon>Pseudomonadota</taxon>
        <taxon>Alphaproteobacteria</taxon>
        <taxon>Acetobacterales</taxon>
        <taxon>Acetobacteraceae</taxon>
        <taxon>Neoroseomonas</taxon>
    </lineage>
</organism>
<dbReference type="SMART" id="SM00953">
    <property type="entry name" value="RES"/>
    <property type="match status" value="1"/>
</dbReference>
<evidence type="ECO:0000259" key="1">
    <source>
        <dbReference type="SMART" id="SM00953"/>
    </source>
</evidence>
<evidence type="ECO:0000313" key="2">
    <source>
        <dbReference type="EMBL" id="MBR0651629.1"/>
    </source>
</evidence>
<dbReference type="Pfam" id="PF08808">
    <property type="entry name" value="RES"/>
    <property type="match status" value="1"/>
</dbReference>
<keyword evidence="3" id="KW-1185">Reference proteome</keyword>
<dbReference type="Proteomes" id="UP000698752">
    <property type="component" value="Unassembled WGS sequence"/>
</dbReference>
<sequence>MVTAPIAPVRGDGARRIIRSLYPPIDLFEDIADPADWPLLIAAETKTNPRLAETIGNLDLVPPARRVSGPGASYLMAPFTHVSLDRPSRFSRGQYGVLYIASRYETALAETIHHHQRFMVATKEAPGWTSQFRELVLDVAAELHDIRGADPAFAPFLAADDYAAPQVLAAGLRAAGADGVVYPSVRDPAGECVALFHPDLAANVRQGRHLDYHWDGTRVDFVRENATPARVFAVLRTARTG</sequence>
<gene>
    <name evidence="2" type="ORF">GXW78_18315</name>
</gene>
<dbReference type="InterPro" id="IPR014914">
    <property type="entry name" value="RES_dom"/>
</dbReference>
<feature type="domain" description="RES" evidence="1">
    <location>
        <begin position="78"/>
        <end position="207"/>
    </location>
</feature>
<comment type="caution">
    <text evidence="2">The sequence shown here is derived from an EMBL/GenBank/DDBJ whole genome shotgun (WGS) entry which is preliminary data.</text>
</comment>